<evidence type="ECO:0000256" key="1">
    <source>
        <dbReference type="SAM" id="SignalP"/>
    </source>
</evidence>
<dbReference type="Proteomes" id="UP000239434">
    <property type="component" value="Unassembled WGS sequence"/>
</dbReference>
<gene>
    <name evidence="2" type="ORF">C5748_08010</name>
</gene>
<reference evidence="2 3" key="1">
    <citation type="submission" date="2018-02" db="EMBL/GenBank/DDBJ databases">
        <title>The draft genome of Phyllobacterium sp. 1N-3.</title>
        <authorList>
            <person name="Liu L."/>
            <person name="Li L."/>
            <person name="Zhang X."/>
            <person name="Wang T."/>
            <person name="Liang L."/>
        </authorList>
    </citation>
    <scope>NUCLEOTIDE SEQUENCE [LARGE SCALE GENOMIC DNA]</scope>
    <source>
        <strain evidence="2 3">1N-3</strain>
    </source>
</reference>
<keyword evidence="3" id="KW-1185">Reference proteome</keyword>
<feature type="chain" id="PRO_5015698172" evidence="1">
    <location>
        <begin position="23"/>
        <end position="150"/>
    </location>
</feature>
<protein>
    <submittedName>
        <fullName evidence="2">Uncharacterized protein</fullName>
    </submittedName>
</protein>
<sequence>MTIRFIWLLSLPIHIIPFPLQAAPGEAGNPMWPSGYVWDCTAVSKTVCERDNKCHAAKPDQKGILLDYNRSQISFGPDAVKIRRHYAQTVTGSPLQAEVKVELADNRVLWLTPVDASRVFSTIWAGALIEPKGGVVLSITSSILCSPMKD</sequence>
<keyword evidence="1" id="KW-0732">Signal</keyword>
<evidence type="ECO:0000313" key="2">
    <source>
        <dbReference type="EMBL" id="PRD43807.1"/>
    </source>
</evidence>
<name>A0A2S9ITF4_9HYPH</name>
<dbReference type="EMBL" id="PVBR01000005">
    <property type="protein sequence ID" value="PRD43807.1"/>
    <property type="molecule type" value="Genomic_DNA"/>
</dbReference>
<accession>A0A2S9ITF4</accession>
<dbReference type="AlphaFoldDB" id="A0A2S9ITF4"/>
<proteinExistence type="predicted"/>
<evidence type="ECO:0000313" key="3">
    <source>
        <dbReference type="Proteomes" id="UP000239434"/>
    </source>
</evidence>
<comment type="caution">
    <text evidence="2">The sequence shown here is derived from an EMBL/GenBank/DDBJ whole genome shotgun (WGS) entry which is preliminary data.</text>
</comment>
<feature type="signal peptide" evidence="1">
    <location>
        <begin position="1"/>
        <end position="22"/>
    </location>
</feature>
<organism evidence="2 3">
    <name type="scientific">Phyllobacterium phragmitis</name>
    <dbReference type="NCBI Taxonomy" id="2670329"/>
    <lineage>
        <taxon>Bacteria</taxon>
        <taxon>Pseudomonadati</taxon>
        <taxon>Pseudomonadota</taxon>
        <taxon>Alphaproteobacteria</taxon>
        <taxon>Hyphomicrobiales</taxon>
        <taxon>Phyllobacteriaceae</taxon>
        <taxon>Phyllobacterium</taxon>
    </lineage>
</organism>
<dbReference type="RefSeq" id="WP_105741429.1">
    <property type="nucleotide sequence ID" value="NZ_PVBR01000005.1"/>
</dbReference>